<keyword evidence="1" id="KW-0812">Transmembrane</keyword>
<evidence type="ECO:0000256" key="1">
    <source>
        <dbReference type="SAM" id="Phobius"/>
    </source>
</evidence>
<sequence>MTGIGTLLQLKVTRFTGIGLPVVIGSAIQTVTPLVNIGSTLGIGAMYGATIGAGIFVFLIAGILLSYVVFSHQL</sequence>
<proteinExistence type="predicted"/>
<evidence type="ECO:0000313" key="2">
    <source>
        <dbReference type="EMBL" id="SUP60814.1"/>
    </source>
</evidence>
<protein>
    <submittedName>
        <fullName evidence="2">Xanthine permease</fullName>
    </submittedName>
</protein>
<name>A0A380P7K8_WEIVI</name>
<dbReference type="Proteomes" id="UP000254621">
    <property type="component" value="Unassembled WGS sequence"/>
</dbReference>
<keyword evidence="1" id="KW-1133">Transmembrane helix</keyword>
<evidence type="ECO:0000313" key="3">
    <source>
        <dbReference type="Proteomes" id="UP000254621"/>
    </source>
</evidence>
<keyword evidence="1" id="KW-0472">Membrane</keyword>
<organism evidence="2 3">
    <name type="scientific">Weissella viridescens</name>
    <name type="common">Lactobacillus viridescens</name>
    <dbReference type="NCBI Taxonomy" id="1629"/>
    <lineage>
        <taxon>Bacteria</taxon>
        <taxon>Bacillati</taxon>
        <taxon>Bacillota</taxon>
        <taxon>Bacilli</taxon>
        <taxon>Lactobacillales</taxon>
        <taxon>Lactobacillaceae</taxon>
        <taxon>Weissella</taxon>
    </lineage>
</organism>
<dbReference type="EMBL" id="UHIV01000005">
    <property type="protein sequence ID" value="SUP60814.1"/>
    <property type="molecule type" value="Genomic_DNA"/>
</dbReference>
<feature type="transmembrane region" description="Helical" evidence="1">
    <location>
        <begin position="44"/>
        <end position="70"/>
    </location>
</feature>
<dbReference type="AlphaFoldDB" id="A0A380P7K8"/>
<reference evidence="2 3" key="1">
    <citation type="submission" date="2018-06" db="EMBL/GenBank/DDBJ databases">
        <authorList>
            <consortium name="Pathogen Informatics"/>
            <person name="Doyle S."/>
        </authorList>
    </citation>
    <scope>NUCLEOTIDE SEQUENCE [LARGE SCALE GENOMIC DNA]</scope>
    <source>
        <strain evidence="2 3">NCTC13645</strain>
    </source>
</reference>
<gene>
    <name evidence="2" type="ORF">NCTC13645_01926</name>
</gene>
<feature type="transmembrane region" description="Helical" evidence="1">
    <location>
        <begin position="12"/>
        <end position="32"/>
    </location>
</feature>
<accession>A0A380P7K8</accession>